<dbReference type="Proteomes" id="UP000500767">
    <property type="component" value="Chromosome"/>
</dbReference>
<dbReference type="EMBL" id="CP053708">
    <property type="protein sequence ID" value="QKE91614.1"/>
    <property type="molecule type" value="Genomic_DNA"/>
</dbReference>
<reference evidence="2 3" key="1">
    <citation type="journal article" date="2014" name="World J. Microbiol. Biotechnol.">
        <title>Biodiversity and physiological characteristics of Antarctic and Arctic lichens-associated bacteria.</title>
        <authorList>
            <person name="Lee Y.M."/>
            <person name="Kim E.H."/>
            <person name="Lee H.K."/>
            <person name="Hong S.G."/>
        </authorList>
    </citation>
    <scope>NUCLEOTIDE SEQUENCE [LARGE SCALE GENOMIC DNA]</scope>
    <source>
        <strain evidence="2 3">PAMC 26569</strain>
    </source>
</reference>
<sequence>MTASSNQTTGNVPVEGIDPGGTHGAPKGDATKKGKSDLSNARPDVQSGEENDDPKRTTGTDTAGADWAGSRPPPGKG</sequence>
<dbReference type="AlphaFoldDB" id="A0A6M8HSX9"/>
<feature type="region of interest" description="Disordered" evidence="1">
    <location>
        <begin position="1"/>
        <end position="77"/>
    </location>
</feature>
<feature type="compositionally biased region" description="Polar residues" evidence="1">
    <location>
        <begin position="1"/>
        <end position="11"/>
    </location>
</feature>
<name>A0A6M8HSX9_9PROT</name>
<proteinExistence type="predicted"/>
<gene>
    <name evidence="2" type="ORF">HN018_17645</name>
</gene>
<keyword evidence="3" id="KW-1185">Reference proteome</keyword>
<dbReference type="RefSeq" id="WP_171835231.1">
    <property type="nucleotide sequence ID" value="NZ_CP053708.1"/>
</dbReference>
<evidence type="ECO:0000256" key="1">
    <source>
        <dbReference type="SAM" id="MobiDB-lite"/>
    </source>
</evidence>
<evidence type="ECO:0000313" key="3">
    <source>
        <dbReference type="Proteomes" id="UP000500767"/>
    </source>
</evidence>
<evidence type="ECO:0000313" key="2">
    <source>
        <dbReference type="EMBL" id="QKE91614.1"/>
    </source>
</evidence>
<organism evidence="2 3">
    <name type="scientific">Lichenicola cladoniae</name>
    <dbReference type="NCBI Taxonomy" id="1484109"/>
    <lineage>
        <taxon>Bacteria</taxon>
        <taxon>Pseudomonadati</taxon>
        <taxon>Pseudomonadota</taxon>
        <taxon>Alphaproteobacteria</taxon>
        <taxon>Acetobacterales</taxon>
        <taxon>Acetobacteraceae</taxon>
        <taxon>Lichenicola</taxon>
    </lineage>
</organism>
<dbReference type="KEGG" id="lck:HN018_17645"/>
<protein>
    <submittedName>
        <fullName evidence="2">Uncharacterized protein</fullName>
    </submittedName>
</protein>
<accession>A0A6M8HSX9</accession>